<dbReference type="AlphaFoldDB" id="A0AAE0A1S0"/>
<keyword evidence="3" id="KW-1185">Reference proteome</keyword>
<gene>
    <name evidence="2" type="ORF">Dsin_022107</name>
</gene>
<proteinExistence type="predicted"/>
<sequence length="104" mass="11388">MLFPLFPTCLTIKLWMACFDFAHIMGSVISFDIIPHENLIQSICTILSKDKEGLPVIRNVVYDSSMGDCLGIFHSSCPDVVVKLSAAALVNIFLSQCLEPKPGA</sequence>
<dbReference type="EMBL" id="JANJYJ010000007">
    <property type="protein sequence ID" value="KAK3198692.1"/>
    <property type="molecule type" value="Genomic_DNA"/>
</dbReference>
<keyword evidence="1" id="KW-0732">Signal</keyword>
<feature type="signal peptide" evidence="1">
    <location>
        <begin position="1"/>
        <end position="30"/>
    </location>
</feature>
<protein>
    <submittedName>
        <fullName evidence="2">Uncharacterized protein</fullName>
    </submittedName>
</protein>
<dbReference type="Proteomes" id="UP001281410">
    <property type="component" value="Unassembled WGS sequence"/>
</dbReference>
<evidence type="ECO:0000313" key="2">
    <source>
        <dbReference type="EMBL" id="KAK3198692.1"/>
    </source>
</evidence>
<organism evidence="2 3">
    <name type="scientific">Dipteronia sinensis</name>
    <dbReference type="NCBI Taxonomy" id="43782"/>
    <lineage>
        <taxon>Eukaryota</taxon>
        <taxon>Viridiplantae</taxon>
        <taxon>Streptophyta</taxon>
        <taxon>Embryophyta</taxon>
        <taxon>Tracheophyta</taxon>
        <taxon>Spermatophyta</taxon>
        <taxon>Magnoliopsida</taxon>
        <taxon>eudicotyledons</taxon>
        <taxon>Gunneridae</taxon>
        <taxon>Pentapetalae</taxon>
        <taxon>rosids</taxon>
        <taxon>malvids</taxon>
        <taxon>Sapindales</taxon>
        <taxon>Sapindaceae</taxon>
        <taxon>Hippocastanoideae</taxon>
        <taxon>Acereae</taxon>
        <taxon>Dipteronia</taxon>
    </lineage>
</organism>
<comment type="caution">
    <text evidence="2">The sequence shown here is derived from an EMBL/GenBank/DDBJ whole genome shotgun (WGS) entry which is preliminary data.</text>
</comment>
<accession>A0AAE0A1S0</accession>
<name>A0AAE0A1S0_9ROSI</name>
<evidence type="ECO:0000256" key="1">
    <source>
        <dbReference type="SAM" id="SignalP"/>
    </source>
</evidence>
<feature type="chain" id="PRO_5041980436" evidence="1">
    <location>
        <begin position="31"/>
        <end position="104"/>
    </location>
</feature>
<evidence type="ECO:0000313" key="3">
    <source>
        <dbReference type="Proteomes" id="UP001281410"/>
    </source>
</evidence>
<reference evidence="2" key="1">
    <citation type="journal article" date="2023" name="Plant J.">
        <title>Genome sequences and population genomics provide insights into the demographic history, inbreeding, and mutation load of two 'living fossil' tree species of Dipteronia.</title>
        <authorList>
            <person name="Feng Y."/>
            <person name="Comes H.P."/>
            <person name="Chen J."/>
            <person name="Zhu S."/>
            <person name="Lu R."/>
            <person name="Zhang X."/>
            <person name="Li P."/>
            <person name="Qiu J."/>
            <person name="Olsen K.M."/>
            <person name="Qiu Y."/>
        </authorList>
    </citation>
    <scope>NUCLEOTIDE SEQUENCE</scope>
    <source>
        <strain evidence="2">NBL</strain>
    </source>
</reference>